<dbReference type="STRING" id="589924.Ferp_1180"/>
<name>D3RXX5_FERPA</name>
<dbReference type="eggNOG" id="arCOG01543">
    <property type="taxonomic scope" value="Archaea"/>
</dbReference>
<dbReference type="SUPFAM" id="SSF54862">
    <property type="entry name" value="4Fe-4S ferredoxins"/>
    <property type="match status" value="1"/>
</dbReference>
<evidence type="ECO:0000313" key="2">
    <source>
        <dbReference type="EMBL" id="ADC65338.1"/>
    </source>
</evidence>
<dbReference type="OrthoDB" id="23833at2157"/>
<dbReference type="PaxDb" id="589924-Ferp_1180"/>
<proteinExistence type="predicted"/>
<dbReference type="RefSeq" id="WP_012965681.1">
    <property type="nucleotide sequence ID" value="NC_013849.1"/>
</dbReference>
<dbReference type="AlphaFoldDB" id="D3RXX5"/>
<evidence type="ECO:0000259" key="1">
    <source>
        <dbReference type="PROSITE" id="PS51379"/>
    </source>
</evidence>
<protein>
    <submittedName>
        <fullName evidence="2">Ferredoxin</fullName>
    </submittedName>
</protein>
<dbReference type="Proteomes" id="UP000002613">
    <property type="component" value="Chromosome"/>
</dbReference>
<gene>
    <name evidence="2" type="ordered locus">Ferp_1180</name>
</gene>
<feature type="domain" description="4Fe-4S ferredoxin-type" evidence="1">
    <location>
        <begin position="14"/>
        <end position="48"/>
    </location>
</feature>
<accession>D3RXX5</accession>
<dbReference type="HOGENOM" id="CLU_2257239_0_0_2"/>
<organism evidence="2 3">
    <name type="scientific">Ferroglobus placidus (strain DSM 10642 / AEDII12DO)</name>
    <dbReference type="NCBI Taxonomy" id="589924"/>
    <lineage>
        <taxon>Archaea</taxon>
        <taxon>Methanobacteriati</taxon>
        <taxon>Methanobacteriota</taxon>
        <taxon>Archaeoglobi</taxon>
        <taxon>Archaeoglobales</taxon>
        <taxon>Archaeoglobaceae</taxon>
        <taxon>Ferroglobus</taxon>
    </lineage>
</organism>
<dbReference type="EMBL" id="CP001899">
    <property type="protein sequence ID" value="ADC65338.1"/>
    <property type="molecule type" value="Genomic_DNA"/>
</dbReference>
<dbReference type="GeneID" id="8778692"/>
<dbReference type="Gene3D" id="3.30.70.20">
    <property type="match status" value="1"/>
</dbReference>
<dbReference type="PROSITE" id="PS51379">
    <property type="entry name" value="4FE4S_FER_2"/>
    <property type="match status" value="1"/>
</dbReference>
<sequence length="103" mass="11437">MIAQYGYRDGSGTYYISIDTDKCDGCVDYEVAKCVEVCPAGVFEVVDEDPNDPLREEPVAIVKEEHRNKLRFSCAQCKPASGYRIEDLPCVKACPNGAISHSW</sequence>
<reference evidence="2 3" key="2">
    <citation type="journal article" date="2011" name="Stand. Genomic Sci.">
        <title>Complete genome sequence of Ferroglobus placidus AEDII12DO.</title>
        <authorList>
            <person name="Anderson I."/>
            <person name="Risso C."/>
            <person name="Holmes D."/>
            <person name="Lucas S."/>
            <person name="Copeland A."/>
            <person name="Lapidus A."/>
            <person name="Cheng J.F."/>
            <person name="Bruce D."/>
            <person name="Goodwin L."/>
            <person name="Pitluck S."/>
            <person name="Saunders E."/>
            <person name="Brettin T."/>
            <person name="Detter J.C."/>
            <person name="Han C."/>
            <person name="Tapia R."/>
            <person name="Larimer F."/>
            <person name="Land M."/>
            <person name="Hauser L."/>
            <person name="Woyke T."/>
            <person name="Lovley D."/>
            <person name="Kyrpides N."/>
            <person name="Ivanova N."/>
        </authorList>
    </citation>
    <scope>NUCLEOTIDE SEQUENCE [LARGE SCALE GENOMIC DNA]</scope>
    <source>
        <strain evidence="3">DSM 10642 / AEDII12DO</strain>
    </source>
</reference>
<reference evidence="3" key="1">
    <citation type="submission" date="2010-02" db="EMBL/GenBank/DDBJ databases">
        <title>Complete sequence of Ferroglobus placidus DSM 10642.</title>
        <authorList>
            <consortium name="US DOE Joint Genome Institute"/>
            <person name="Lucas S."/>
            <person name="Copeland A."/>
            <person name="Lapidus A."/>
            <person name="Cheng J.-F."/>
            <person name="Bruce D."/>
            <person name="Goodwin L."/>
            <person name="Pitluck S."/>
            <person name="Saunders E."/>
            <person name="Brettin T."/>
            <person name="Detter J.C."/>
            <person name="Han C."/>
            <person name="Tapia R."/>
            <person name="Larimer F."/>
            <person name="Land M."/>
            <person name="Hauser L."/>
            <person name="Kyrpides N."/>
            <person name="Ivanova N."/>
            <person name="Holmes D."/>
            <person name="Lovley D."/>
            <person name="Kyrpides N."/>
            <person name="Anderson I.J."/>
            <person name="Woyke T."/>
        </authorList>
    </citation>
    <scope>NUCLEOTIDE SEQUENCE [LARGE SCALE GENOMIC DNA]</scope>
    <source>
        <strain evidence="3">DSM 10642 / AEDII12DO</strain>
    </source>
</reference>
<keyword evidence="3" id="KW-1185">Reference proteome</keyword>
<dbReference type="InterPro" id="IPR017896">
    <property type="entry name" value="4Fe4S_Fe-S-bd"/>
</dbReference>
<evidence type="ECO:0000313" key="3">
    <source>
        <dbReference type="Proteomes" id="UP000002613"/>
    </source>
</evidence>
<dbReference type="KEGG" id="fpl:Ferp_1180"/>